<dbReference type="SUPFAM" id="SSF55781">
    <property type="entry name" value="GAF domain-like"/>
    <property type="match status" value="2"/>
</dbReference>
<dbReference type="PROSITE" id="PS51832">
    <property type="entry name" value="HD_GYP"/>
    <property type="match status" value="1"/>
</dbReference>
<protein>
    <submittedName>
        <fullName evidence="2">GAF domain-containing protein</fullName>
    </submittedName>
</protein>
<dbReference type="PANTHER" id="PTHR43155:SF2">
    <property type="entry name" value="CYCLIC DI-GMP PHOSPHODIESTERASE PA4108"/>
    <property type="match status" value="1"/>
</dbReference>
<evidence type="ECO:0000259" key="1">
    <source>
        <dbReference type="PROSITE" id="PS51832"/>
    </source>
</evidence>
<organism evidence="2">
    <name type="scientific">Desulfatirhabdium butyrativorans</name>
    <dbReference type="NCBI Taxonomy" id="340467"/>
    <lineage>
        <taxon>Bacteria</taxon>
        <taxon>Pseudomonadati</taxon>
        <taxon>Thermodesulfobacteriota</taxon>
        <taxon>Desulfobacteria</taxon>
        <taxon>Desulfobacterales</taxon>
        <taxon>Desulfatirhabdiaceae</taxon>
        <taxon>Desulfatirhabdium</taxon>
    </lineage>
</organism>
<dbReference type="InterPro" id="IPR003607">
    <property type="entry name" value="HD/PDEase_dom"/>
</dbReference>
<proteinExistence type="predicted"/>
<reference evidence="2" key="1">
    <citation type="journal article" date="2020" name="mSystems">
        <title>Genome- and Community-Level Interaction Insights into Carbon Utilization and Element Cycling Functions of Hydrothermarchaeota in Hydrothermal Sediment.</title>
        <authorList>
            <person name="Zhou Z."/>
            <person name="Liu Y."/>
            <person name="Xu W."/>
            <person name="Pan J."/>
            <person name="Luo Z.H."/>
            <person name="Li M."/>
        </authorList>
    </citation>
    <scope>NUCLEOTIDE SEQUENCE [LARGE SCALE GENOMIC DNA]</scope>
    <source>
        <strain evidence="2">SpSt-477</strain>
    </source>
</reference>
<dbReference type="SMART" id="SM00065">
    <property type="entry name" value="GAF"/>
    <property type="match status" value="2"/>
</dbReference>
<sequence length="561" mass="63208">MVVSFRKRWDDALRSGTVFRLSSKLPSRRAPMSEHRSSNQSNDVFDYKKRIALLEAENTLLRGFIDIGRTLGTEHRFEKLIPMIIEKISLHLNCERSTLFMVDWQKGQLWSQYAQGLTTQTVTIDLKIGLAGASFLSDRIINVTDAYEHHMFNPYFDHTTGFRTRSVLCVPIRSEQHRPIGVIQLLNRKTGSFTQDDERFVLSSIEEFTPAIEQGRLQTDQVIQWFQHLRSTIDFERGTLFLYDPETDMLVSRYAEGLKEGQSIRLDLHLGIAGRVAVTGTHMNIPDAYADFRFDRRTDDQTGFHTRNILCVPVSNAKGEIVGVLQAINKKRGAFTDSDLNVLTSMASIIAIAVENAVLFTEQRNQFKSLLQVMAASIDAKDTLTAGHSEIVENLSLAIGRKLGLTEEELDVLSVAALLHDYGKIGIDDYILKKPGKLTPEEYAQIQKHVDITYHILSKMYFASNYRKVPIIAASHHERLDGSGYSHGSRDADIPLMGKIIAVADVYEALTANRHYRNAMPPEKAFEILKDEVSKGKLDGKIVETLESCIFQTTDPGSADP</sequence>
<dbReference type="Pfam" id="PF13487">
    <property type="entry name" value="HD_5"/>
    <property type="match status" value="1"/>
</dbReference>
<dbReference type="InterPro" id="IPR029016">
    <property type="entry name" value="GAF-like_dom_sf"/>
</dbReference>
<dbReference type="InterPro" id="IPR003018">
    <property type="entry name" value="GAF"/>
</dbReference>
<dbReference type="Pfam" id="PF01590">
    <property type="entry name" value="GAF"/>
    <property type="match status" value="1"/>
</dbReference>
<feature type="domain" description="HD-GYP" evidence="1">
    <location>
        <begin position="363"/>
        <end position="561"/>
    </location>
</feature>
<dbReference type="EMBL" id="DSUH01000392">
    <property type="protein sequence ID" value="HGU34566.1"/>
    <property type="molecule type" value="Genomic_DNA"/>
</dbReference>
<name>A0A7C4RUK7_9BACT</name>
<dbReference type="PANTHER" id="PTHR43155">
    <property type="entry name" value="CYCLIC DI-GMP PHOSPHODIESTERASE PA4108-RELATED"/>
    <property type="match status" value="1"/>
</dbReference>
<dbReference type="Pfam" id="PF13185">
    <property type="entry name" value="GAF_2"/>
    <property type="match status" value="1"/>
</dbReference>
<dbReference type="InterPro" id="IPR037522">
    <property type="entry name" value="HD_GYP_dom"/>
</dbReference>
<comment type="caution">
    <text evidence="2">The sequence shown here is derived from an EMBL/GenBank/DDBJ whole genome shotgun (WGS) entry which is preliminary data.</text>
</comment>
<dbReference type="SUPFAM" id="SSF109604">
    <property type="entry name" value="HD-domain/PDEase-like"/>
    <property type="match status" value="1"/>
</dbReference>
<evidence type="ECO:0000313" key="2">
    <source>
        <dbReference type="EMBL" id="HGU34566.1"/>
    </source>
</evidence>
<gene>
    <name evidence="2" type="ORF">ENS29_17235</name>
</gene>
<dbReference type="Gene3D" id="3.30.450.40">
    <property type="match status" value="2"/>
</dbReference>
<dbReference type="SMART" id="SM00471">
    <property type="entry name" value="HDc"/>
    <property type="match status" value="1"/>
</dbReference>
<dbReference type="Gene3D" id="1.10.3210.10">
    <property type="entry name" value="Hypothetical protein af1432"/>
    <property type="match status" value="1"/>
</dbReference>
<dbReference type="AlphaFoldDB" id="A0A7C4RUK7"/>
<accession>A0A7C4RUK7</accession>
<dbReference type="CDD" id="cd00077">
    <property type="entry name" value="HDc"/>
    <property type="match status" value="1"/>
</dbReference>